<evidence type="ECO:0000259" key="1">
    <source>
        <dbReference type="Pfam" id="PF12705"/>
    </source>
</evidence>
<accession>A0A0F9LHM7</accession>
<dbReference type="AlphaFoldDB" id="A0A0F9LHM7"/>
<dbReference type="EMBL" id="LAZR01006141">
    <property type="protein sequence ID" value="KKM94424.1"/>
    <property type="molecule type" value="Genomic_DNA"/>
</dbReference>
<evidence type="ECO:0000313" key="2">
    <source>
        <dbReference type="EMBL" id="KKM94424.1"/>
    </source>
</evidence>
<feature type="domain" description="PD-(D/E)XK endonuclease-like" evidence="1">
    <location>
        <begin position="19"/>
        <end position="286"/>
    </location>
</feature>
<dbReference type="InterPro" id="IPR011604">
    <property type="entry name" value="PDDEXK-like_dom_sf"/>
</dbReference>
<reference evidence="2" key="1">
    <citation type="journal article" date="2015" name="Nature">
        <title>Complex archaea that bridge the gap between prokaryotes and eukaryotes.</title>
        <authorList>
            <person name="Spang A."/>
            <person name="Saw J.H."/>
            <person name="Jorgensen S.L."/>
            <person name="Zaremba-Niedzwiedzka K."/>
            <person name="Martijn J."/>
            <person name="Lind A.E."/>
            <person name="van Eijk R."/>
            <person name="Schleper C."/>
            <person name="Guy L."/>
            <person name="Ettema T.J."/>
        </authorList>
    </citation>
    <scope>NUCLEOTIDE SEQUENCE</scope>
</reference>
<dbReference type="Gene3D" id="3.90.320.10">
    <property type="match status" value="1"/>
</dbReference>
<name>A0A0F9LHM7_9ZZZZ</name>
<organism evidence="2">
    <name type="scientific">marine sediment metagenome</name>
    <dbReference type="NCBI Taxonomy" id="412755"/>
    <lineage>
        <taxon>unclassified sequences</taxon>
        <taxon>metagenomes</taxon>
        <taxon>ecological metagenomes</taxon>
    </lineage>
</organism>
<dbReference type="InterPro" id="IPR038726">
    <property type="entry name" value="PDDEXK_AddAB-type"/>
</dbReference>
<protein>
    <recommendedName>
        <fullName evidence="1">PD-(D/E)XK endonuclease-like domain-containing protein</fullName>
    </recommendedName>
</protein>
<proteinExistence type="predicted"/>
<dbReference type="Pfam" id="PF12705">
    <property type="entry name" value="PDDEXK_1"/>
    <property type="match status" value="1"/>
</dbReference>
<sequence length="290" mass="35595">MSKLKEYMRDLKDGWIHNSHLANWRWCPRYFKLRYIEGEVTPETRVMMVGTVFHDFCKRFHDTFEIYQFEEFSRLSDLIAWVISVIHHQESDLPNVLKMYIERFIVFECRRYWYYCRTFANADEEYIPHKTELTMRHRSGDEQYGRMGTVDVIFRTKVDGVTHIRLREYKVSRKPDISKIRSQLCFYKSIIEKLELFGKNVTYRYELYDPILDNNVFPLEVGSFERTRTGIHTPYWFYERPLKTTETWLEKYWKNFIEALESGFYPKQKREQIDYTCVYCNFYSLCWGRF</sequence>
<gene>
    <name evidence="2" type="ORF">LCGC14_1198450</name>
</gene>
<comment type="caution">
    <text evidence="2">The sequence shown here is derived from an EMBL/GenBank/DDBJ whole genome shotgun (WGS) entry which is preliminary data.</text>
</comment>